<evidence type="ECO:0000256" key="1">
    <source>
        <dbReference type="ARBA" id="ARBA00022723"/>
    </source>
</evidence>
<dbReference type="PROSITE" id="PS01361">
    <property type="entry name" value="ZF_DOF_1"/>
    <property type="match status" value="1"/>
</dbReference>
<dbReference type="PROSITE" id="PS50884">
    <property type="entry name" value="ZF_DOF_2"/>
    <property type="match status" value="1"/>
</dbReference>
<proteinExistence type="predicted"/>
<dbReference type="GO" id="GO:0003700">
    <property type="term" value="F:DNA-binding transcription factor activity"/>
    <property type="evidence" value="ECO:0007669"/>
    <property type="project" value="UniProtKB-UniRule"/>
</dbReference>
<dbReference type="Proteomes" id="UP001454036">
    <property type="component" value="Unassembled WGS sequence"/>
</dbReference>
<evidence type="ECO:0000256" key="3">
    <source>
        <dbReference type="ARBA" id="ARBA00022833"/>
    </source>
</evidence>
<evidence type="ECO:0000313" key="13">
    <source>
        <dbReference type="Proteomes" id="UP001454036"/>
    </source>
</evidence>
<dbReference type="GO" id="GO:0008270">
    <property type="term" value="F:zinc ion binding"/>
    <property type="evidence" value="ECO:0007669"/>
    <property type="project" value="UniProtKB-KW"/>
</dbReference>
<reference evidence="12 13" key="1">
    <citation type="submission" date="2024-01" db="EMBL/GenBank/DDBJ databases">
        <title>The complete chloroplast genome sequence of Lithospermum erythrorhizon: insights into the phylogenetic relationship among Boraginaceae species and the maternal lineages of purple gromwells.</title>
        <authorList>
            <person name="Okada T."/>
            <person name="Watanabe K."/>
        </authorList>
    </citation>
    <scope>NUCLEOTIDE SEQUENCE [LARGE SCALE GENOMIC DNA]</scope>
</reference>
<evidence type="ECO:0000256" key="4">
    <source>
        <dbReference type="ARBA" id="ARBA00023015"/>
    </source>
</evidence>
<dbReference type="PANTHER" id="PTHR31992">
    <property type="entry name" value="DOF ZINC FINGER PROTEIN DOF1.4-RELATED"/>
    <property type="match status" value="1"/>
</dbReference>
<gene>
    <name evidence="12" type="ORF">LIER_28390</name>
</gene>
<comment type="caution">
    <text evidence="12">The sequence shown here is derived from an EMBL/GenBank/DDBJ whole genome shotgun (WGS) entry which is preliminary data.</text>
</comment>
<accession>A0AAV3RH40</accession>
<keyword evidence="2 8" id="KW-0863">Zinc-finger</keyword>
<keyword evidence="1 9" id="KW-0479">Metal-binding</keyword>
<name>A0AAV3RH40_LITER</name>
<keyword evidence="6 9" id="KW-0804">Transcription</keyword>
<keyword evidence="3 9" id="KW-0862">Zinc</keyword>
<comment type="subcellular location">
    <subcellularLocation>
        <location evidence="8 9">Nucleus</location>
    </subcellularLocation>
</comment>
<protein>
    <recommendedName>
        <fullName evidence="9">Dof zinc finger protein</fullName>
    </recommendedName>
</protein>
<dbReference type="PANTHER" id="PTHR31992:SF285">
    <property type="entry name" value="DOF ZINC FINGER PROTEIN DOF4.6"/>
    <property type="match status" value="1"/>
</dbReference>
<evidence type="ECO:0000256" key="6">
    <source>
        <dbReference type="ARBA" id="ARBA00023163"/>
    </source>
</evidence>
<sequence length="301" mass="33236">MDTGEWPQEIVVKPMEQILVIPNNTCSSKPTNSIERKVRPQKDQVLNCPRCNSTNTKFCYYNNYSLSQPRYFCKTCRRYWTAGGSLRSIPVGGGSRKNKRSSTTSSYASTSSKKSVHDDDLVVTPHIDLSHHQPNSQNPNMKFHEGHDLKLGFPSAQDFKTITDLIQVPNFDNPNNKENLPSSSSTNSSQLSALELLTGMTSSSRGFNSFIPMPPIGDPRFSIPELKPSLNFYLGSSGFGSLQSHMQESSGGLLFPFEDLNLKQGPTTTSTATENVDQNKDQNHAAESTGYWNGVLGGGTW</sequence>
<keyword evidence="13" id="KW-1185">Reference proteome</keyword>
<evidence type="ECO:0000256" key="5">
    <source>
        <dbReference type="ARBA" id="ARBA00023125"/>
    </source>
</evidence>
<feature type="domain" description="Dof-type" evidence="11">
    <location>
        <begin position="46"/>
        <end position="100"/>
    </location>
</feature>
<organism evidence="12 13">
    <name type="scientific">Lithospermum erythrorhizon</name>
    <name type="common">Purple gromwell</name>
    <name type="synonym">Lithospermum officinale var. erythrorhizon</name>
    <dbReference type="NCBI Taxonomy" id="34254"/>
    <lineage>
        <taxon>Eukaryota</taxon>
        <taxon>Viridiplantae</taxon>
        <taxon>Streptophyta</taxon>
        <taxon>Embryophyta</taxon>
        <taxon>Tracheophyta</taxon>
        <taxon>Spermatophyta</taxon>
        <taxon>Magnoliopsida</taxon>
        <taxon>eudicotyledons</taxon>
        <taxon>Gunneridae</taxon>
        <taxon>Pentapetalae</taxon>
        <taxon>asterids</taxon>
        <taxon>lamiids</taxon>
        <taxon>Boraginales</taxon>
        <taxon>Boraginaceae</taxon>
        <taxon>Boraginoideae</taxon>
        <taxon>Lithospermeae</taxon>
        <taxon>Lithospermum</taxon>
    </lineage>
</organism>
<evidence type="ECO:0000256" key="2">
    <source>
        <dbReference type="ARBA" id="ARBA00022771"/>
    </source>
</evidence>
<dbReference type="Pfam" id="PF02701">
    <property type="entry name" value="Zn_ribbon_Dof"/>
    <property type="match status" value="1"/>
</dbReference>
<dbReference type="GO" id="GO:0005634">
    <property type="term" value="C:nucleus"/>
    <property type="evidence" value="ECO:0007669"/>
    <property type="project" value="UniProtKB-SubCell"/>
</dbReference>
<keyword evidence="7 8" id="KW-0539">Nucleus</keyword>
<dbReference type="EMBL" id="BAABME010009436">
    <property type="protein sequence ID" value="GAA0175155.1"/>
    <property type="molecule type" value="Genomic_DNA"/>
</dbReference>
<keyword evidence="5 8" id="KW-0238">DNA-binding</keyword>
<feature type="region of interest" description="Disordered" evidence="10">
    <location>
        <begin position="87"/>
        <end position="119"/>
    </location>
</feature>
<dbReference type="InterPro" id="IPR003851">
    <property type="entry name" value="Znf_Dof"/>
</dbReference>
<evidence type="ECO:0000256" key="7">
    <source>
        <dbReference type="ARBA" id="ARBA00023242"/>
    </source>
</evidence>
<evidence type="ECO:0000259" key="11">
    <source>
        <dbReference type="PROSITE" id="PS50884"/>
    </source>
</evidence>
<evidence type="ECO:0000313" key="12">
    <source>
        <dbReference type="EMBL" id="GAA0175155.1"/>
    </source>
</evidence>
<evidence type="ECO:0000256" key="10">
    <source>
        <dbReference type="SAM" id="MobiDB-lite"/>
    </source>
</evidence>
<evidence type="ECO:0000256" key="8">
    <source>
        <dbReference type="PROSITE-ProRule" id="PRU00071"/>
    </source>
</evidence>
<evidence type="ECO:0000256" key="9">
    <source>
        <dbReference type="RuleBase" id="RU369094"/>
    </source>
</evidence>
<comment type="function">
    <text evidence="9">Transcription factor that binds specifically to a 5'-AA[AG]G-3' consensus core sequence.</text>
</comment>
<dbReference type="InterPro" id="IPR045174">
    <property type="entry name" value="Dof"/>
</dbReference>
<dbReference type="AlphaFoldDB" id="A0AAV3RH40"/>
<keyword evidence="4 9" id="KW-0805">Transcription regulation</keyword>
<feature type="compositionally biased region" description="Low complexity" evidence="10">
    <location>
        <begin position="101"/>
        <end position="113"/>
    </location>
</feature>
<dbReference type="GO" id="GO:0003677">
    <property type="term" value="F:DNA binding"/>
    <property type="evidence" value="ECO:0007669"/>
    <property type="project" value="UniProtKB-UniRule"/>
</dbReference>